<accession>A0A7Z0WM37</accession>
<dbReference type="InterPro" id="IPR027417">
    <property type="entry name" value="P-loop_NTPase"/>
</dbReference>
<dbReference type="OrthoDB" id="5378762at2"/>
<organism evidence="4 5">
    <name type="scientific">Actinophytocola xinjiangensis</name>
    <dbReference type="NCBI Taxonomy" id="485602"/>
    <lineage>
        <taxon>Bacteria</taxon>
        <taxon>Bacillati</taxon>
        <taxon>Actinomycetota</taxon>
        <taxon>Actinomycetes</taxon>
        <taxon>Pseudonocardiales</taxon>
        <taxon>Pseudonocardiaceae</taxon>
    </lineage>
</organism>
<dbReference type="CDD" id="cd06170">
    <property type="entry name" value="LuxR_C_like"/>
    <property type="match status" value="1"/>
</dbReference>
<dbReference type="InterPro" id="IPR016032">
    <property type="entry name" value="Sig_transdc_resp-reg_C-effctor"/>
</dbReference>
<dbReference type="GO" id="GO:0005737">
    <property type="term" value="C:cytoplasm"/>
    <property type="evidence" value="ECO:0007669"/>
    <property type="project" value="TreeGrafter"/>
</dbReference>
<keyword evidence="1" id="KW-0547">Nucleotide-binding</keyword>
<dbReference type="AlphaFoldDB" id="A0A7Z0WM37"/>
<keyword evidence="2" id="KW-0067">ATP-binding</keyword>
<dbReference type="InterPro" id="IPR036388">
    <property type="entry name" value="WH-like_DNA-bd_sf"/>
</dbReference>
<dbReference type="Pfam" id="PF00196">
    <property type="entry name" value="GerE"/>
    <property type="match status" value="1"/>
</dbReference>
<dbReference type="RefSeq" id="WP_075134204.1">
    <property type="nucleotide sequence ID" value="NZ_MSIF01000008.1"/>
</dbReference>
<comment type="caution">
    <text evidence="4">The sequence shown here is derived from an EMBL/GenBank/DDBJ whole genome shotgun (WGS) entry which is preliminary data.</text>
</comment>
<dbReference type="GO" id="GO:0005524">
    <property type="term" value="F:ATP binding"/>
    <property type="evidence" value="ECO:0007669"/>
    <property type="project" value="UniProtKB-KW"/>
</dbReference>
<dbReference type="SMART" id="SM00421">
    <property type="entry name" value="HTH_LUXR"/>
    <property type="match status" value="1"/>
</dbReference>
<dbReference type="PROSITE" id="PS50043">
    <property type="entry name" value="HTH_LUXR_2"/>
    <property type="match status" value="1"/>
</dbReference>
<feature type="domain" description="HTH luxR-type" evidence="3">
    <location>
        <begin position="901"/>
        <end position="968"/>
    </location>
</feature>
<evidence type="ECO:0000256" key="1">
    <source>
        <dbReference type="ARBA" id="ARBA00022741"/>
    </source>
</evidence>
<evidence type="ECO:0000256" key="2">
    <source>
        <dbReference type="ARBA" id="ARBA00022840"/>
    </source>
</evidence>
<dbReference type="Proteomes" id="UP000185696">
    <property type="component" value="Unassembled WGS sequence"/>
</dbReference>
<proteinExistence type="predicted"/>
<sequence>MHPHSPVVVGRDTELTHLGHALASARAGRGGATFVTGEPGIGKSRLALEGTGLAVAAGMRVLRGRASGLGPAVPFRALSEALMSLLRGGNAPPVDTLGPYRPVLGRLVPDWHEPGDGTDGGSLVVLAEAVLRLIALLGRDQGCLVVLEDLHDADVETLAVVEYVVDNLDGLPALLVATLRNGPCEALRLAQATVQRGAGTVLELDRLGPPHVRELIGACLETGDVPDVVAEQLWADSGGSPYMVEELLHGLVTNGQLVAGPDGWRVTGRIRTEVPASLVRTIAERTDRLGPQGRRMLSVAAVLGHRFPLSVVHTVTGLSYDELLRHLHAGVAARLVTTDEPAPDWYAFAHPLTGEALLARLTPTEQAELSAQAADAIESLHPGLPGEWCQRVAALRLRAGHGVEATRLFADAGRRALADGAPGSAVTLLEQAEALLGDHEDTRLRADVIETLLYALAEGSQFERAFQLAHTLDDLGSAGLPAGRRAALHVRLAWVAHLAGRWTDGLAQLAVARKLLGPDAADEDTAPLDAVDADLALEAPGARRKEEAEQLARRAVAAAERVPLPTIACQAWLAIGAIVRERNLAESTACYERVRDLAENHHLPMWRVHGLVRMAGNEWLAEADPEGLLTAGREAQRVGAITMGQIVDATMALHLVLCGDFTAAVPVIDECWAAARRMQLELVGRHVLMSRAVVAAHQGRRREMEAALLDFQRLDGERSQEQPMALGLARAFCALLEEDRDRARDDLAQALASDDVNPTTFSLYGRHGLDLLLAVLEGEAGWARYEQVRDTAQGAMRWNRQFVELSRAVLLGRSGRVGEAAAAVVTAQHSAAPFAMARQLGLRLVAEAAVTDGWGDPAGWLRTAEEYFHDGQVPAVASACRGLLRQLGVSVQQRRAGTERVPRTLRALGVTLREFEVLELLIERLDTRGIAERLHISPRTVEKHVASLLTKTASPDRPALAKRAVDFLAG</sequence>
<dbReference type="GO" id="GO:0006355">
    <property type="term" value="P:regulation of DNA-templated transcription"/>
    <property type="evidence" value="ECO:0007669"/>
    <property type="project" value="InterPro"/>
</dbReference>
<dbReference type="EMBL" id="MSIF01000008">
    <property type="protein sequence ID" value="OLF09813.1"/>
    <property type="molecule type" value="Genomic_DNA"/>
</dbReference>
<dbReference type="Pfam" id="PF13191">
    <property type="entry name" value="AAA_16"/>
    <property type="match status" value="1"/>
</dbReference>
<dbReference type="InterPro" id="IPR000792">
    <property type="entry name" value="Tscrpt_reg_LuxR_C"/>
</dbReference>
<name>A0A7Z0WM37_9PSEU</name>
<evidence type="ECO:0000313" key="4">
    <source>
        <dbReference type="EMBL" id="OLF09813.1"/>
    </source>
</evidence>
<evidence type="ECO:0000259" key="3">
    <source>
        <dbReference type="PROSITE" id="PS50043"/>
    </source>
</evidence>
<dbReference type="SUPFAM" id="SSF52540">
    <property type="entry name" value="P-loop containing nucleoside triphosphate hydrolases"/>
    <property type="match status" value="1"/>
</dbReference>
<dbReference type="PANTHER" id="PTHR16305">
    <property type="entry name" value="TESTICULAR SOLUBLE ADENYLYL CYCLASE"/>
    <property type="match status" value="1"/>
</dbReference>
<dbReference type="Gene3D" id="1.10.10.10">
    <property type="entry name" value="Winged helix-like DNA-binding domain superfamily/Winged helix DNA-binding domain"/>
    <property type="match status" value="1"/>
</dbReference>
<dbReference type="GO" id="GO:0003677">
    <property type="term" value="F:DNA binding"/>
    <property type="evidence" value="ECO:0007669"/>
    <property type="project" value="InterPro"/>
</dbReference>
<reference evidence="4 5" key="1">
    <citation type="submission" date="2016-12" db="EMBL/GenBank/DDBJ databases">
        <title>The draft genome sequence of Actinophytocola xinjiangensis.</title>
        <authorList>
            <person name="Wang W."/>
            <person name="Yuan L."/>
        </authorList>
    </citation>
    <scope>NUCLEOTIDE SEQUENCE [LARGE SCALE GENOMIC DNA]</scope>
    <source>
        <strain evidence="4 5">CGMCC 4.4663</strain>
    </source>
</reference>
<keyword evidence="5" id="KW-1185">Reference proteome</keyword>
<dbReference type="PANTHER" id="PTHR16305:SF35">
    <property type="entry name" value="TRANSCRIPTIONAL ACTIVATOR DOMAIN"/>
    <property type="match status" value="1"/>
</dbReference>
<gene>
    <name evidence="4" type="ORF">BLA60_18770</name>
</gene>
<dbReference type="InterPro" id="IPR041664">
    <property type="entry name" value="AAA_16"/>
</dbReference>
<evidence type="ECO:0000313" key="5">
    <source>
        <dbReference type="Proteomes" id="UP000185696"/>
    </source>
</evidence>
<protein>
    <submittedName>
        <fullName evidence="4">LuxR family transcriptional regulator</fullName>
    </submittedName>
</protein>
<dbReference type="SUPFAM" id="SSF46894">
    <property type="entry name" value="C-terminal effector domain of the bipartite response regulators"/>
    <property type="match status" value="1"/>
</dbReference>
<dbReference type="GO" id="GO:0004016">
    <property type="term" value="F:adenylate cyclase activity"/>
    <property type="evidence" value="ECO:0007669"/>
    <property type="project" value="TreeGrafter"/>
</dbReference>